<dbReference type="Gene3D" id="3.90.79.10">
    <property type="entry name" value="Nucleoside Triphosphate Pyrophosphohydrolase"/>
    <property type="match status" value="1"/>
</dbReference>
<evidence type="ECO:0000259" key="2">
    <source>
        <dbReference type="PROSITE" id="PS51462"/>
    </source>
</evidence>
<dbReference type="PANTHER" id="PTHR21340">
    <property type="entry name" value="DIADENOSINE 5,5-P1,P4-TETRAPHOSPHATE PYROPHOSPHOHYDROLASE MUTT"/>
    <property type="match status" value="1"/>
</dbReference>
<protein>
    <submittedName>
        <fullName evidence="3">DNA mismatch repair protein MutT</fullName>
    </submittedName>
</protein>
<dbReference type="OrthoDB" id="9804315at2"/>
<dbReference type="GO" id="GO:0006754">
    <property type="term" value="P:ATP biosynthetic process"/>
    <property type="evidence" value="ECO:0007669"/>
    <property type="project" value="TreeGrafter"/>
</dbReference>
<reference evidence="3 4" key="1">
    <citation type="submission" date="2014-02" db="EMBL/GenBank/DDBJ databases">
        <title>Genome sequence of Brachybacterium phenoliresistens strain W13A50.</title>
        <authorList>
            <person name="Wang X."/>
        </authorList>
    </citation>
    <scope>NUCLEOTIDE SEQUENCE [LARGE SCALE GENOMIC DNA]</scope>
    <source>
        <strain evidence="3 4">W13A50</strain>
    </source>
</reference>
<dbReference type="GO" id="GO:0006167">
    <property type="term" value="P:AMP biosynthetic process"/>
    <property type="evidence" value="ECO:0007669"/>
    <property type="project" value="TreeGrafter"/>
</dbReference>
<dbReference type="InterPro" id="IPR020084">
    <property type="entry name" value="NUDIX_hydrolase_CS"/>
</dbReference>
<dbReference type="CDD" id="cd04683">
    <property type="entry name" value="NUDIX_Hydrolase"/>
    <property type="match status" value="1"/>
</dbReference>
<evidence type="ECO:0000256" key="1">
    <source>
        <dbReference type="ARBA" id="ARBA00022801"/>
    </source>
</evidence>
<organism evidence="3 4">
    <name type="scientific">Brachybacterium phenoliresistens</name>
    <dbReference type="NCBI Taxonomy" id="396014"/>
    <lineage>
        <taxon>Bacteria</taxon>
        <taxon>Bacillati</taxon>
        <taxon>Actinomycetota</taxon>
        <taxon>Actinomycetes</taxon>
        <taxon>Micrococcales</taxon>
        <taxon>Dermabacteraceae</taxon>
        <taxon>Brachybacterium</taxon>
    </lineage>
</organism>
<dbReference type="Pfam" id="PF00293">
    <property type="entry name" value="NUDIX"/>
    <property type="match status" value="1"/>
</dbReference>
<gene>
    <name evidence="3" type="ORF">BF93_16250</name>
</gene>
<dbReference type="PATRIC" id="fig|396014.3.peg.1596"/>
<dbReference type="InterPro" id="IPR015797">
    <property type="entry name" value="NUDIX_hydrolase-like_dom_sf"/>
</dbReference>
<evidence type="ECO:0000313" key="3">
    <source>
        <dbReference type="EMBL" id="EWS81713.1"/>
    </source>
</evidence>
<dbReference type="PANTHER" id="PTHR21340:SF0">
    <property type="entry name" value="BIS(5'-NUCLEOSYL)-TETRAPHOSPHATASE [ASYMMETRICAL]"/>
    <property type="match status" value="1"/>
</dbReference>
<dbReference type="Proteomes" id="UP000023067">
    <property type="component" value="Unassembled WGS sequence"/>
</dbReference>
<dbReference type="PROSITE" id="PS00893">
    <property type="entry name" value="NUDIX_BOX"/>
    <property type="match status" value="1"/>
</dbReference>
<dbReference type="EMBL" id="JDYK01000006">
    <property type="protein sequence ID" value="EWS81713.1"/>
    <property type="molecule type" value="Genomic_DNA"/>
</dbReference>
<dbReference type="eggNOG" id="COG1051">
    <property type="taxonomic scope" value="Bacteria"/>
</dbReference>
<dbReference type="PROSITE" id="PS51462">
    <property type="entry name" value="NUDIX"/>
    <property type="match status" value="1"/>
</dbReference>
<keyword evidence="4" id="KW-1185">Reference proteome</keyword>
<comment type="caution">
    <text evidence="3">The sequence shown here is derived from an EMBL/GenBank/DDBJ whole genome shotgun (WGS) entry which is preliminary data.</text>
</comment>
<dbReference type="AlphaFoldDB" id="Z9JUK2"/>
<accession>Z9JUK2</accession>
<dbReference type="RefSeq" id="WP_038371782.1">
    <property type="nucleotide sequence ID" value="NZ_KK069991.1"/>
</dbReference>
<dbReference type="InterPro" id="IPR000086">
    <property type="entry name" value="NUDIX_hydrolase_dom"/>
</dbReference>
<dbReference type="STRING" id="396014.BF93_16250"/>
<keyword evidence="1" id="KW-0378">Hydrolase</keyword>
<proteinExistence type="predicted"/>
<dbReference type="GO" id="GO:0004081">
    <property type="term" value="F:bis(5'-nucleosyl)-tetraphosphatase (asymmetrical) activity"/>
    <property type="evidence" value="ECO:0007669"/>
    <property type="project" value="TreeGrafter"/>
</dbReference>
<dbReference type="SUPFAM" id="SSF55811">
    <property type="entry name" value="Nudix"/>
    <property type="match status" value="1"/>
</dbReference>
<sequence>MVAHPALIPASYVYLRRRGDGGRVEVLLQQRANTGYRDGHWVAGAAGHVDLGEAARHAAVREAREELGVRIAPEDLALLTVMQRTDGTDAPIEQRVDWFWCADRWEGEPRIVEPHKCAGLDWFALDALPAPIPDYERHVIAALGGAPLDLDSTWRHRAEP</sequence>
<feature type="domain" description="Nudix hydrolase" evidence="2">
    <location>
        <begin position="6"/>
        <end position="145"/>
    </location>
</feature>
<evidence type="ECO:0000313" key="4">
    <source>
        <dbReference type="Proteomes" id="UP000023067"/>
    </source>
</evidence>
<dbReference type="HOGENOM" id="CLU_037162_9_3_11"/>
<name>Z9JUK2_9MICO</name>
<dbReference type="InterPro" id="IPR051325">
    <property type="entry name" value="Nudix_hydrolase_domain"/>
</dbReference>